<dbReference type="EMBL" id="JABBHF010000001">
    <property type="protein sequence ID" value="NMH86041.1"/>
    <property type="molecule type" value="Genomic_DNA"/>
</dbReference>
<accession>A0ABX1RR78</accession>
<proteinExistence type="predicted"/>
<organism evidence="1 2">
    <name type="scientific">Flavivirga algicola</name>
    <dbReference type="NCBI Taxonomy" id="2729136"/>
    <lineage>
        <taxon>Bacteria</taxon>
        <taxon>Pseudomonadati</taxon>
        <taxon>Bacteroidota</taxon>
        <taxon>Flavobacteriia</taxon>
        <taxon>Flavobacteriales</taxon>
        <taxon>Flavobacteriaceae</taxon>
        <taxon>Flavivirga</taxon>
    </lineage>
</organism>
<keyword evidence="2" id="KW-1185">Reference proteome</keyword>
<evidence type="ECO:0000313" key="2">
    <source>
        <dbReference type="Proteomes" id="UP000746690"/>
    </source>
</evidence>
<reference evidence="1 2" key="1">
    <citation type="submission" date="2020-04" db="EMBL/GenBank/DDBJ databases">
        <title>A Flavivirga sp. nov.</title>
        <authorList>
            <person name="Sun X."/>
        </authorList>
    </citation>
    <scope>NUCLEOTIDE SEQUENCE [LARGE SCALE GENOMIC DNA]</scope>
    <source>
        <strain evidence="1 2">Y03</strain>
    </source>
</reference>
<comment type="caution">
    <text evidence="1">The sequence shown here is derived from an EMBL/GenBank/DDBJ whole genome shotgun (WGS) entry which is preliminary data.</text>
</comment>
<gene>
    <name evidence="1" type="ORF">HHX25_00850</name>
</gene>
<sequence>MSNSKTPTIPYSLTRLYYVAEPLLIELLDRSNLTNEVKVHCKLGLKVIGIIYTGLSCNSGTYLLFNKKFDGFFAFFPKDYINNRELIPVDMIFTNLVLCTKANEVVNAGW</sequence>
<protein>
    <submittedName>
        <fullName evidence="1">Uncharacterized protein</fullName>
    </submittedName>
</protein>
<evidence type="ECO:0000313" key="1">
    <source>
        <dbReference type="EMBL" id="NMH86041.1"/>
    </source>
</evidence>
<dbReference type="RefSeq" id="WP_169669117.1">
    <property type="nucleotide sequence ID" value="NZ_JABBHF010000001.1"/>
</dbReference>
<dbReference type="Proteomes" id="UP000746690">
    <property type="component" value="Unassembled WGS sequence"/>
</dbReference>
<name>A0ABX1RR78_9FLAO</name>